<dbReference type="CDD" id="cd05907">
    <property type="entry name" value="VL_LC_FACS_like"/>
    <property type="match status" value="1"/>
</dbReference>
<keyword evidence="1" id="KW-0547">Nucleotide-binding</keyword>
<dbReference type="GO" id="GO:0004467">
    <property type="term" value="F:long-chain fatty acid-CoA ligase activity"/>
    <property type="evidence" value="ECO:0007669"/>
    <property type="project" value="UniProtKB-EC"/>
</dbReference>
<evidence type="ECO:0000313" key="5">
    <source>
        <dbReference type="EMBL" id="KAB2343312.1"/>
    </source>
</evidence>
<dbReference type="PROSITE" id="PS00455">
    <property type="entry name" value="AMP_BINDING"/>
    <property type="match status" value="1"/>
</dbReference>
<evidence type="ECO:0000256" key="1">
    <source>
        <dbReference type="ARBA" id="ARBA00022741"/>
    </source>
</evidence>
<dbReference type="EMBL" id="WBMT01000019">
    <property type="protein sequence ID" value="KAB2343312.1"/>
    <property type="molecule type" value="Genomic_DNA"/>
</dbReference>
<keyword evidence="2" id="KW-0067">ATP-binding</keyword>
<dbReference type="Gene3D" id="3.30.300.30">
    <property type="match status" value="1"/>
</dbReference>
<feature type="domain" description="AMP-dependent synthetase/ligase" evidence="4">
    <location>
        <begin position="29"/>
        <end position="404"/>
    </location>
</feature>
<dbReference type="PANTHER" id="PTHR43272">
    <property type="entry name" value="LONG-CHAIN-FATTY-ACID--COA LIGASE"/>
    <property type="match status" value="1"/>
</dbReference>
<sequence length="577" mass="61193">MSTDTAAEPLSIDTAARALSADTLCAAYQATAAERPDQLAVRSHDGTVELTHAQLAARVRALSAGFAALGLGHGDRVAVMLTNRPEFHLVDTAAMHLGAVPFSVYNTSAPAQIAHVLTDAAPHIVVTERLFADAVKAAGVPAAHLVIVDGTEGDGTEGDSPGDGALSLGDVEAAGTADFDFDAAWSSVRPDDVLTLIYTSGTTGPPKGVEITHAAMMAEIRGLHEVMPVTPGGRLISYLPSAHVADRWTSHYSGLMTWGLTVTTCPDPKALIGLAAQLRPTFFGGVPRIWEKLKAALEVLFPGELAAGDPAGHQKIKEAIGLDQAEYFLTGAAPTPRDVQDFFGRIGIPLLEGWGMSETSGFAVVNRPGELRPGSVGRPLPGVEVRLADDGELLCRGAVVMRGYRNRPDLTAEAMDAGGWLRTGDVATIDGDGYVTIVDRKKEMIINAAGKNMSPANIENAIKAESPLIAHAVCVGDRRPYNVALIVLDPETGRSPADPATLAEVEAAVERANARLSRVEQIKKFTVIADDWAPGGDELTPTMKLKRKPIAARYGREIEDLYQRGSRLETDRHAQER</sequence>
<dbReference type="Pfam" id="PF23562">
    <property type="entry name" value="AMP-binding_C_3"/>
    <property type="match status" value="1"/>
</dbReference>
<dbReference type="InterPro" id="IPR042099">
    <property type="entry name" value="ANL_N_sf"/>
</dbReference>
<evidence type="ECO:0000256" key="2">
    <source>
        <dbReference type="ARBA" id="ARBA00022840"/>
    </source>
</evidence>
<accession>A0A6H9YCV3</accession>
<keyword evidence="6" id="KW-1185">Reference proteome</keyword>
<proteinExistence type="predicted"/>
<comment type="catalytic activity">
    <reaction evidence="3">
        <text>a long-chain fatty acid + ATP + CoA = a long-chain fatty acyl-CoA + AMP + diphosphate</text>
        <dbReference type="Rhea" id="RHEA:15421"/>
        <dbReference type="ChEBI" id="CHEBI:30616"/>
        <dbReference type="ChEBI" id="CHEBI:33019"/>
        <dbReference type="ChEBI" id="CHEBI:57287"/>
        <dbReference type="ChEBI" id="CHEBI:57560"/>
        <dbReference type="ChEBI" id="CHEBI:83139"/>
        <dbReference type="ChEBI" id="CHEBI:456215"/>
        <dbReference type="EC" id="6.2.1.3"/>
    </reaction>
    <physiologicalReaction direction="left-to-right" evidence="3">
        <dbReference type="Rhea" id="RHEA:15422"/>
    </physiologicalReaction>
</comment>
<reference evidence="5 6" key="1">
    <citation type="submission" date="2019-09" db="EMBL/GenBank/DDBJ databases">
        <title>Actinomadura physcomitrii sp. nov., a novel actinomycete isolated from moss [Physcomitrium sphaericum (Ludw) Fuernr].</title>
        <authorList>
            <person name="Zhuang X."/>
            <person name="Liu C."/>
        </authorList>
    </citation>
    <scope>NUCLEOTIDE SEQUENCE [LARGE SCALE GENOMIC DNA]</scope>
    <source>
        <strain evidence="5 6">HMC1</strain>
    </source>
</reference>
<dbReference type="InterPro" id="IPR000873">
    <property type="entry name" value="AMP-dep_synth/lig_dom"/>
</dbReference>
<protein>
    <submittedName>
        <fullName evidence="5">Long-chain fatty acid--CoA ligase</fullName>
    </submittedName>
</protein>
<dbReference type="SUPFAM" id="SSF56801">
    <property type="entry name" value="Acetyl-CoA synthetase-like"/>
    <property type="match status" value="1"/>
</dbReference>
<dbReference type="InterPro" id="IPR020845">
    <property type="entry name" value="AMP-binding_CS"/>
</dbReference>
<comment type="caution">
    <text evidence="5">The sequence shown here is derived from an EMBL/GenBank/DDBJ whole genome shotgun (WGS) entry which is preliminary data.</text>
</comment>
<dbReference type="Pfam" id="PF00501">
    <property type="entry name" value="AMP-binding"/>
    <property type="match status" value="1"/>
</dbReference>
<dbReference type="PANTHER" id="PTHR43272:SF33">
    <property type="entry name" value="AMP-BINDING DOMAIN-CONTAINING PROTEIN-RELATED"/>
    <property type="match status" value="1"/>
</dbReference>
<keyword evidence="5" id="KW-0436">Ligase</keyword>
<dbReference type="Gene3D" id="3.40.50.12780">
    <property type="entry name" value="N-terminal domain of ligase-like"/>
    <property type="match status" value="1"/>
</dbReference>
<dbReference type="GO" id="GO:0016020">
    <property type="term" value="C:membrane"/>
    <property type="evidence" value="ECO:0007669"/>
    <property type="project" value="TreeGrafter"/>
</dbReference>
<evidence type="ECO:0000259" key="4">
    <source>
        <dbReference type="Pfam" id="PF00501"/>
    </source>
</evidence>
<name>A0A6H9YCV3_9ACTN</name>
<dbReference type="Proteomes" id="UP000468735">
    <property type="component" value="Unassembled WGS sequence"/>
</dbReference>
<dbReference type="GO" id="GO:0005524">
    <property type="term" value="F:ATP binding"/>
    <property type="evidence" value="ECO:0007669"/>
    <property type="project" value="UniProtKB-KW"/>
</dbReference>
<dbReference type="AlphaFoldDB" id="A0A6H9YCV3"/>
<evidence type="ECO:0000256" key="3">
    <source>
        <dbReference type="ARBA" id="ARBA00024484"/>
    </source>
</evidence>
<dbReference type="RefSeq" id="WP_151566115.1">
    <property type="nucleotide sequence ID" value="NZ_WBMT01000019.1"/>
</dbReference>
<evidence type="ECO:0000313" key="6">
    <source>
        <dbReference type="Proteomes" id="UP000468735"/>
    </source>
</evidence>
<dbReference type="InterPro" id="IPR045851">
    <property type="entry name" value="AMP-bd_C_sf"/>
</dbReference>
<dbReference type="OrthoDB" id="9803968at2"/>
<organism evidence="5 6">
    <name type="scientific">Actinomadura rudentiformis</name>
    <dbReference type="NCBI Taxonomy" id="359158"/>
    <lineage>
        <taxon>Bacteria</taxon>
        <taxon>Bacillati</taxon>
        <taxon>Actinomycetota</taxon>
        <taxon>Actinomycetes</taxon>
        <taxon>Streptosporangiales</taxon>
        <taxon>Thermomonosporaceae</taxon>
        <taxon>Actinomadura</taxon>
    </lineage>
</organism>
<gene>
    <name evidence="5" type="ORF">F8566_34800</name>
</gene>